<dbReference type="EMBL" id="CP044205">
    <property type="protein sequence ID" value="QFY42554.1"/>
    <property type="molecule type" value="Genomic_DNA"/>
</dbReference>
<dbReference type="GO" id="GO:0046685">
    <property type="term" value="P:response to arsenic-containing substance"/>
    <property type="evidence" value="ECO:0007669"/>
    <property type="project" value="UniProtKB-KW"/>
</dbReference>
<dbReference type="KEGG" id="mmob:F6R98_07915"/>
<keyword evidence="1" id="KW-0059">Arsenical resistance</keyword>
<accession>A0A5Q0BK45</accession>
<organism evidence="3 4">
    <name type="scientific">Candidatus Methylospira mobilis</name>
    <dbReference type="NCBI Taxonomy" id="1808979"/>
    <lineage>
        <taxon>Bacteria</taxon>
        <taxon>Pseudomonadati</taxon>
        <taxon>Pseudomonadota</taxon>
        <taxon>Gammaproteobacteria</taxon>
        <taxon>Methylococcales</taxon>
        <taxon>Methylococcaceae</taxon>
        <taxon>Candidatus Methylospira</taxon>
    </lineage>
</organism>
<keyword evidence="4" id="KW-1185">Reference proteome</keyword>
<dbReference type="AlphaFoldDB" id="A0A5Q0BK45"/>
<dbReference type="InterPro" id="IPR023485">
    <property type="entry name" value="Ptyr_pPase"/>
</dbReference>
<reference evidence="3 4" key="1">
    <citation type="submission" date="2019-09" db="EMBL/GenBank/DDBJ databases">
        <title>Ecophysiology of the spiral-shaped methanotroph Methylospira mobilis as revealed by the complete genome sequence.</title>
        <authorList>
            <person name="Oshkin I.Y."/>
            <person name="Dedysh S.N."/>
            <person name="Miroshnikov K."/>
            <person name="Danilova O.V."/>
            <person name="Hakobyan A."/>
            <person name="Liesack W."/>
        </authorList>
    </citation>
    <scope>NUCLEOTIDE SEQUENCE [LARGE SCALE GENOMIC DNA]</scope>
    <source>
        <strain evidence="3 4">Shm1</strain>
    </source>
</reference>
<evidence type="ECO:0000313" key="3">
    <source>
        <dbReference type="EMBL" id="QFY42554.1"/>
    </source>
</evidence>
<evidence type="ECO:0000256" key="1">
    <source>
        <dbReference type="ARBA" id="ARBA00022849"/>
    </source>
</evidence>
<dbReference type="SUPFAM" id="SSF52788">
    <property type="entry name" value="Phosphotyrosine protein phosphatases I"/>
    <property type="match status" value="1"/>
</dbReference>
<dbReference type="Pfam" id="PF01451">
    <property type="entry name" value="LMWPc"/>
    <property type="match status" value="1"/>
</dbReference>
<dbReference type="Proteomes" id="UP000325755">
    <property type="component" value="Chromosome"/>
</dbReference>
<dbReference type="SMART" id="SM00226">
    <property type="entry name" value="LMWPc"/>
    <property type="match status" value="1"/>
</dbReference>
<name>A0A5Q0BK45_9GAMM</name>
<dbReference type="CDD" id="cd16345">
    <property type="entry name" value="LMWP_ArsC"/>
    <property type="match status" value="1"/>
</dbReference>
<feature type="domain" description="Phosphotyrosine protein phosphatase I" evidence="2">
    <location>
        <begin position="6"/>
        <end position="144"/>
    </location>
</feature>
<dbReference type="PANTHER" id="PTHR43428">
    <property type="entry name" value="ARSENATE REDUCTASE"/>
    <property type="match status" value="1"/>
</dbReference>
<evidence type="ECO:0000313" key="4">
    <source>
        <dbReference type="Proteomes" id="UP000325755"/>
    </source>
</evidence>
<dbReference type="InParanoid" id="A0A5Q0BK45"/>
<protein>
    <submittedName>
        <fullName evidence="3">Arsenate reductase ArsC</fullName>
    </submittedName>
</protein>
<dbReference type="Gene3D" id="3.40.50.2300">
    <property type="match status" value="1"/>
</dbReference>
<sequence length="165" mass="17901">MTDKTLNVLFLCHGNSARSIMAEALLNALGNSRFLAYSAGSHPTGAVDPFALERLAKEGIPAESARSKDWSEFAQTGAPHMDFVITVCDRTAGEACPVWPGKPITAHWGVIDPVAYSGSDDQKRLEFGKVFGILHRRLSLFTSLNTSSLKQLALEQKLREIGQTG</sequence>
<proteinExistence type="predicted"/>
<dbReference type="RefSeq" id="WP_153248550.1">
    <property type="nucleotide sequence ID" value="NZ_CP044205.1"/>
</dbReference>
<dbReference type="PANTHER" id="PTHR43428:SF1">
    <property type="entry name" value="ARSENATE REDUCTASE"/>
    <property type="match status" value="1"/>
</dbReference>
<gene>
    <name evidence="3" type="ORF">F6R98_07915</name>
</gene>
<dbReference type="OrthoDB" id="9793058at2"/>
<dbReference type="InterPro" id="IPR036196">
    <property type="entry name" value="Ptyr_pPase_sf"/>
</dbReference>
<evidence type="ECO:0000259" key="2">
    <source>
        <dbReference type="SMART" id="SM00226"/>
    </source>
</evidence>